<name>A0A4Q2UA76_9HYPH</name>
<comment type="caution">
    <text evidence="1">The sequence shown here is derived from an EMBL/GenBank/DDBJ whole genome shotgun (WGS) entry which is preliminary data.</text>
</comment>
<reference evidence="1 2" key="1">
    <citation type="submission" date="2018-12" db="EMBL/GenBank/DDBJ databases">
        <authorList>
            <person name="Grouzdev D.S."/>
            <person name="Krutkina M.S."/>
        </authorList>
    </citation>
    <scope>NUCLEOTIDE SEQUENCE [LARGE SCALE GENOMIC DNA]</scope>
    <source>
        <strain evidence="1 2">RmlP026</strain>
    </source>
</reference>
<keyword evidence="2" id="KW-1185">Reference proteome</keyword>
<dbReference type="GO" id="GO:0016874">
    <property type="term" value="F:ligase activity"/>
    <property type="evidence" value="ECO:0007669"/>
    <property type="project" value="UniProtKB-KW"/>
</dbReference>
<protein>
    <submittedName>
        <fullName evidence="1">2'-5' RNA ligase family protein</fullName>
    </submittedName>
</protein>
<dbReference type="OrthoDB" id="793003at2"/>
<organism evidence="1 2">
    <name type="scientific">Lichenibacterium minor</name>
    <dbReference type="NCBI Taxonomy" id="2316528"/>
    <lineage>
        <taxon>Bacteria</taxon>
        <taxon>Pseudomonadati</taxon>
        <taxon>Pseudomonadota</taxon>
        <taxon>Alphaproteobacteria</taxon>
        <taxon>Hyphomicrobiales</taxon>
        <taxon>Lichenihabitantaceae</taxon>
        <taxon>Lichenibacterium</taxon>
    </lineage>
</organism>
<dbReference type="Pfam" id="PF13563">
    <property type="entry name" value="2_5_RNA_ligase2"/>
    <property type="match status" value="1"/>
</dbReference>
<evidence type="ECO:0000313" key="2">
    <source>
        <dbReference type="Proteomes" id="UP000290759"/>
    </source>
</evidence>
<dbReference type="AlphaFoldDB" id="A0A4Q2UA76"/>
<dbReference type="Gene3D" id="3.90.1140.10">
    <property type="entry name" value="Cyclic phosphodiesterase"/>
    <property type="match status" value="1"/>
</dbReference>
<reference evidence="1 2" key="2">
    <citation type="submission" date="2019-02" db="EMBL/GenBank/DDBJ databases">
        <title>'Lichenibacterium ramalinii' gen. nov. sp. nov., 'Lichenibacterium minor' gen. nov. sp. nov.</title>
        <authorList>
            <person name="Pankratov T."/>
        </authorList>
    </citation>
    <scope>NUCLEOTIDE SEQUENCE [LARGE SCALE GENOMIC DNA]</scope>
    <source>
        <strain evidence="1 2">RmlP026</strain>
    </source>
</reference>
<dbReference type="SUPFAM" id="SSF55144">
    <property type="entry name" value="LigT-like"/>
    <property type="match status" value="1"/>
</dbReference>
<proteinExistence type="predicted"/>
<gene>
    <name evidence="1" type="ORF">D3273_00100</name>
</gene>
<accession>A0A4Q2UA76</accession>
<evidence type="ECO:0000313" key="1">
    <source>
        <dbReference type="EMBL" id="RYC33693.1"/>
    </source>
</evidence>
<dbReference type="InterPro" id="IPR009097">
    <property type="entry name" value="Cyclic_Pdiesterase"/>
</dbReference>
<keyword evidence="1" id="KW-0436">Ligase</keyword>
<sequence>MTHHSPSTAPEPDPLIMTALFDPHSFDTLDGLRRRYFPAAQNRVPAHATLFHHLPGADLRAVVERMRTDCAASAPLPFTMARTRFLGRGVAFEIECPGLVTLRAGFAAAWKDRLTAQDRQGYKPHATIQNKVSSDEARDARGRLDALLPISGTVVGLALWHYRGGPWEEAGRFAFGDGAGS</sequence>
<dbReference type="EMBL" id="QYBB01000001">
    <property type="protein sequence ID" value="RYC33693.1"/>
    <property type="molecule type" value="Genomic_DNA"/>
</dbReference>
<dbReference type="Proteomes" id="UP000290759">
    <property type="component" value="Unassembled WGS sequence"/>
</dbReference>
<dbReference type="RefSeq" id="WP_129222552.1">
    <property type="nucleotide sequence ID" value="NZ_QYBB01000001.1"/>
</dbReference>